<evidence type="ECO:0000259" key="5">
    <source>
        <dbReference type="Pfam" id="PF18052"/>
    </source>
</evidence>
<evidence type="ECO:0000259" key="7">
    <source>
        <dbReference type="Pfam" id="PF23598"/>
    </source>
</evidence>
<dbReference type="Gene3D" id="1.10.8.430">
    <property type="entry name" value="Helical domain of apoptotic protease-activating factors"/>
    <property type="match status" value="1"/>
</dbReference>
<proteinExistence type="predicted"/>
<dbReference type="FunFam" id="3.40.50.300:FF:001091">
    <property type="entry name" value="Probable disease resistance protein At1g61300"/>
    <property type="match status" value="1"/>
</dbReference>
<dbReference type="Pfam" id="PF23559">
    <property type="entry name" value="WHD_DRP"/>
    <property type="match status" value="1"/>
</dbReference>
<keyword evidence="2" id="KW-0547">Nucleotide-binding</keyword>
<evidence type="ECO:0000256" key="2">
    <source>
        <dbReference type="ARBA" id="ARBA00022741"/>
    </source>
</evidence>
<dbReference type="AlphaFoldDB" id="A0AA88J6M0"/>
<evidence type="ECO:0000256" key="3">
    <source>
        <dbReference type="ARBA" id="ARBA00022821"/>
    </source>
</evidence>
<dbReference type="Proteomes" id="UP001187192">
    <property type="component" value="Unassembled WGS sequence"/>
</dbReference>
<dbReference type="InterPro" id="IPR038005">
    <property type="entry name" value="RX-like_CC"/>
</dbReference>
<reference evidence="8" key="1">
    <citation type="submission" date="2023-07" db="EMBL/GenBank/DDBJ databases">
        <title>draft genome sequence of fig (Ficus carica).</title>
        <authorList>
            <person name="Takahashi T."/>
            <person name="Nishimura K."/>
        </authorList>
    </citation>
    <scope>NUCLEOTIDE SEQUENCE</scope>
</reference>
<name>A0AA88J6M0_FICCA</name>
<feature type="domain" description="Disease resistance protein winged helix" evidence="6">
    <location>
        <begin position="438"/>
        <end position="509"/>
    </location>
</feature>
<keyword evidence="9" id="KW-1185">Reference proteome</keyword>
<dbReference type="SUPFAM" id="SSF52058">
    <property type="entry name" value="L domain-like"/>
    <property type="match status" value="1"/>
</dbReference>
<dbReference type="InterPro" id="IPR058922">
    <property type="entry name" value="WHD_DRP"/>
</dbReference>
<dbReference type="Pfam" id="PF23598">
    <property type="entry name" value="LRR_14"/>
    <property type="match status" value="1"/>
</dbReference>
<dbReference type="CDD" id="cd14798">
    <property type="entry name" value="RX-CC_like"/>
    <property type="match status" value="1"/>
</dbReference>
<dbReference type="InterPro" id="IPR042197">
    <property type="entry name" value="Apaf_helical"/>
</dbReference>
<dbReference type="Pfam" id="PF18052">
    <property type="entry name" value="Rx_N"/>
    <property type="match status" value="1"/>
</dbReference>
<comment type="caution">
    <text evidence="8">The sequence shown here is derived from an EMBL/GenBank/DDBJ whole genome shotgun (WGS) entry which is preliminary data.</text>
</comment>
<dbReference type="Gene3D" id="1.20.5.4130">
    <property type="match status" value="1"/>
</dbReference>
<dbReference type="EMBL" id="BTGU01000150">
    <property type="protein sequence ID" value="GMN63455.1"/>
    <property type="molecule type" value="Genomic_DNA"/>
</dbReference>
<protein>
    <submittedName>
        <fullName evidence="8">Uncharacterized protein</fullName>
    </submittedName>
</protein>
<keyword evidence="3" id="KW-0611">Plant defense</keyword>
<dbReference type="Gene3D" id="3.40.50.300">
    <property type="entry name" value="P-loop containing nucleotide triphosphate hydrolases"/>
    <property type="match status" value="1"/>
</dbReference>
<evidence type="ECO:0000313" key="9">
    <source>
        <dbReference type="Proteomes" id="UP001187192"/>
    </source>
</evidence>
<keyword evidence="1" id="KW-0677">Repeat</keyword>
<dbReference type="InterPro" id="IPR036388">
    <property type="entry name" value="WH-like_DNA-bd_sf"/>
</dbReference>
<dbReference type="InterPro" id="IPR032675">
    <property type="entry name" value="LRR_dom_sf"/>
</dbReference>
<dbReference type="PANTHER" id="PTHR23155:SF1052">
    <property type="entry name" value="DISEASE RESISTANCE PROTEIN RPM1"/>
    <property type="match status" value="1"/>
</dbReference>
<gene>
    <name evidence="8" type="ORF">TIFTF001_032533</name>
</gene>
<evidence type="ECO:0000256" key="1">
    <source>
        <dbReference type="ARBA" id="ARBA00022737"/>
    </source>
</evidence>
<dbReference type="InterPro" id="IPR027417">
    <property type="entry name" value="P-loop_NTPase"/>
</dbReference>
<accession>A0AA88J6M0</accession>
<dbReference type="Gene3D" id="1.10.10.10">
    <property type="entry name" value="Winged helix-like DNA-binding domain superfamily/Winged helix DNA-binding domain"/>
    <property type="match status" value="1"/>
</dbReference>
<dbReference type="InterPro" id="IPR041118">
    <property type="entry name" value="Rx_N"/>
</dbReference>
<evidence type="ECO:0000259" key="4">
    <source>
        <dbReference type="Pfam" id="PF00931"/>
    </source>
</evidence>
<evidence type="ECO:0000259" key="6">
    <source>
        <dbReference type="Pfam" id="PF23559"/>
    </source>
</evidence>
<dbReference type="Gene3D" id="3.80.10.10">
    <property type="entry name" value="Ribonuclease Inhibitor"/>
    <property type="match status" value="1"/>
</dbReference>
<sequence>MAEIVVGSVIDKLVDLLLDEARLFKGVHKEVESITDELESIKCFLKDAESRSGKGDVKDGVKIWVKQVRDEANHIENVIDEYLRQVAPRCHESGFLQNIRRSVKQLKARHRIASEVRDIKTSLREIKERSERYDFRFSSEDGPSGTSTTAVEHYDPRLDSIFIEEDDVVGIDSTRDDLISMLVDGASTRAVISFVGTGGVGKTTLASKVYENEVVKKHFKCRCWITVSQSYDLKKKLKNMATQLFIDEKGPSDTTDEIEGLIRSLREVLNTRRYMVVFDDVWDVEFWEVIKHALPQNGKGSRVVVTTRNDTIGAFASQETSGDRVHKLEPMSEEMAWDLFCKKAFQSKKSMNSSCPVVLEELSRKIVSKCQGLPLVITAMARLLSTKEKTLSEWQNVLENMSTEFESNCQLTSALKILSLSYNDLPHHLKSCFLYFGIFPEDYSVADVALYKLWIAEGFVKPRRDKRPEDIAKEYLEELIHRNLVQVSYLECQCYDRVLKVHDMMREIILVKMDGLGFCQILDKTNSRFRMKYRRLSIHGGIENVQEIAEDSGVRSVFIFNAKQLTKSFVVTLIKKFKLLRLLEFTDAPLDSLPKEVGDLFHLNYLGLRNTKVKMLPKSVGKLQNLQTLDLAFTLVRELPFEINKFRKLRHLLIRHSEKGSSNNFDSADGVKIPDGIGCLEDLQTVARVEAHQEGLGTINELGKLRQLRVFSISKLTTETGKAACSSIEKMTYLQRLCLSLISEDEILDLQSISSPPRFLRFLTLRGPLLNLLHWMSSLHDLWDLNLRFSKLHDDPLRFLHGLPNLQRLFLFQAYDGEELHFKEGGFWKLKVLSLKKLAELKVLKIDRGALPCLEKLEIGASQLKEVPSGIRHLHNLKTLRFHHMPTEFLDGMKPDGGQDYWKVMHVSSVTFWTQDTIVGKLRESDTYDFCCAKHYKIL</sequence>
<feature type="domain" description="NB-ARC" evidence="4">
    <location>
        <begin position="175"/>
        <end position="348"/>
    </location>
</feature>
<organism evidence="8 9">
    <name type="scientific">Ficus carica</name>
    <name type="common">Common fig</name>
    <dbReference type="NCBI Taxonomy" id="3494"/>
    <lineage>
        <taxon>Eukaryota</taxon>
        <taxon>Viridiplantae</taxon>
        <taxon>Streptophyta</taxon>
        <taxon>Embryophyta</taxon>
        <taxon>Tracheophyta</taxon>
        <taxon>Spermatophyta</taxon>
        <taxon>Magnoliopsida</taxon>
        <taxon>eudicotyledons</taxon>
        <taxon>Gunneridae</taxon>
        <taxon>Pentapetalae</taxon>
        <taxon>rosids</taxon>
        <taxon>fabids</taxon>
        <taxon>Rosales</taxon>
        <taxon>Moraceae</taxon>
        <taxon>Ficeae</taxon>
        <taxon>Ficus</taxon>
    </lineage>
</organism>
<dbReference type="GO" id="GO:0098542">
    <property type="term" value="P:defense response to other organism"/>
    <property type="evidence" value="ECO:0007669"/>
    <property type="project" value="TreeGrafter"/>
</dbReference>
<dbReference type="InterPro" id="IPR055414">
    <property type="entry name" value="LRR_R13L4/SHOC2-like"/>
</dbReference>
<dbReference type="PRINTS" id="PR00364">
    <property type="entry name" value="DISEASERSIST"/>
</dbReference>
<dbReference type="InterPro" id="IPR044974">
    <property type="entry name" value="Disease_R_plants"/>
</dbReference>
<dbReference type="InterPro" id="IPR002182">
    <property type="entry name" value="NB-ARC"/>
</dbReference>
<dbReference type="SUPFAM" id="SSF52540">
    <property type="entry name" value="P-loop containing nucleoside triphosphate hydrolases"/>
    <property type="match status" value="1"/>
</dbReference>
<feature type="domain" description="Disease resistance R13L4/SHOC-2-like LRR" evidence="7">
    <location>
        <begin position="554"/>
        <end position="883"/>
    </location>
</feature>
<dbReference type="Pfam" id="PF00931">
    <property type="entry name" value="NB-ARC"/>
    <property type="match status" value="1"/>
</dbReference>
<dbReference type="PANTHER" id="PTHR23155">
    <property type="entry name" value="DISEASE RESISTANCE PROTEIN RP"/>
    <property type="match status" value="1"/>
</dbReference>
<feature type="domain" description="Disease resistance N-terminal" evidence="5">
    <location>
        <begin position="5"/>
        <end position="95"/>
    </location>
</feature>
<evidence type="ECO:0000313" key="8">
    <source>
        <dbReference type="EMBL" id="GMN63455.1"/>
    </source>
</evidence>
<dbReference type="GO" id="GO:0043531">
    <property type="term" value="F:ADP binding"/>
    <property type="evidence" value="ECO:0007669"/>
    <property type="project" value="InterPro"/>
</dbReference>
<dbReference type="FunFam" id="1.10.10.10:FF:000322">
    <property type="entry name" value="Probable disease resistance protein At1g63360"/>
    <property type="match status" value="1"/>
</dbReference>